<keyword evidence="5" id="KW-0963">Cytoplasm</keyword>
<comment type="catalytic activity">
    <reaction evidence="13">
        <text>UMP + ATP = UDP + ADP</text>
        <dbReference type="Rhea" id="RHEA:24400"/>
        <dbReference type="ChEBI" id="CHEBI:30616"/>
        <dbReference type="ChEBI" id="CHEBI:57865"/>
        <dbReference type="ChEBI" id="CHEBI:58223"/>
        <dbReference type="ChEBI" id="CHEBI:456216"/>
        <dbReference type="EC" id="2.7.4.14"/>
    </reaction>
</comment>
<evidence type="ECO:0000256" key="6">
    <source>
        <dbReference type="ARBA" id="ARBA00022679"/>
    </source>
</evidence>
<dbReference type="PROSITE" id="PS00113">
    <property type="entry name" value="ADENYLATE_KINASE"/>
    <property type="match status" value="1"/>
</dbReference>
<dbReference type="EMBL" id="CAMAPF010000945">
    <property type="protein sequence ID" value="CAH9127189.1"/>
    <property type="molecule type" value="Genomic_DNA"/>
</dbReference>
<dbReference type="CDD" id="cd01428">
    <property type="entry name" value="ADK"/>
    <property type="match status" value="1"/>
</dbReference>
<proteinExistence type="inferred from homology"/>
<dbReference type="PRINTS" id="PR00094">
    <property type="entry name" value="ADENYLTKNASE"/>
</dbReference>
<evidence type="ECO:0000256" key="3">
    <source>
        <dbReference type="ARBA" id="ARBA00007220"/>
    </source>
</evidence>
<evidence type="ECO:0000256" key="9">
    <source>
        <dbReference type="ARBA" id="ARBA00022840"/>
    </source>
</evidence>
<gene>
    <name evidence="15" type="ORF">CEPIT_LOCUS28122</name>
</gene>
<dbReference type="FunFam" id="3.40.50.300:FF:000315">
    <property type="entry name" value="Adenylate kinase 1"/>
    <property type="match status" value="1"/>
</dbReference>
<dbReference type="GO" id="GO:0004017">
    <property type="term" value="F:AMP kinase activity"/>
    <property type="evidence" value="ECO:0007669"/>
    <property type="project" value="UniProtKB-EC"/>
</dbReference>
<dbReference type="Pfam" id="PF00406">
    <property type="entry name" value="ADK"/>
    <property type="match status" value="1"/>
</dbReference>
<dbReference type="HAMAP" id="MF_00235">
    <property type="entry name" value="Adenylate_kinase_Adk"/>
    <property type="match status" value="1"/>
</dbReference>
<dbReference type="Gene3D" id="3.40.50.300">
    <property type="entry name" value="P-loop containing nucleotide triphosphate hydrolases"/>
    <property type="match status" value="1"/>
</dbReference>
<reference evidence="15" key="1">
    <citation type="submission" date="2022-07" db="EMBL/GenBank/DDBJ databases">
        <authorList>
            <person name="Macas J."/>
            <person name="Novak P."/>
            <person name="Neumann P."/>
        </authorList>
    </citation>
    <scope>NUCLEOTIDE SEQUENCE</scope>
</reference>
<evidence type="ECO:0000256" key="12">
    <source>
        <dbReference type="ARBA" id="ARBA00031517"/>
    </source>
</evidence>
<dbReference type="GO" id="GO:0006207">
    <property type="term" value="P:'de novo' pyrimidine nucleobase biosynthetic process"/>
    <property type="evidence" value="ECO:0007669"/>
    <property type="project" value="InterPro"/>
</dbReference>
<organism evidence="15 16">
    <name type="scientific">Cuscuta epithymum</name>
    <dbReference type="NCBI Taxonomy" id="186058"/>
    <lineage>
        <taxon>Eukaryota</taxon>
        <taxon>Viridiplantae</taxon>
        <taxon>Streptophyta</taxon>
        <taxon>Embryophyta</taxon>
        <taxon>Tracheophyta</taxon>
        <taxon>Spermatophyta</taxon>
        <taxon>Magnoliopsida</taxon>
        <taxon>eudicotyledons</taxon>
        <taxon>Gunneridae</taxon>
        <taxon>Pentapetalae</taxon>
        <taxon>asterids</taxon>
        <taxon>lamiids</taxon>
        <taxon>Solanales</taxon>
        <taxon>Convolvulaceae</taxon>
        <taxon>Cuscuteae</taxon>
        <taxon>Cuscuta</taxon>
        <taxon>Cuscuta subgen. Cuscuta</taxon>
    </lineage>
</organism>
<dbReference type="GO" id="GO:0005524">
    <property type="term" value="F:ATP binding"/>
    <property type="evidence" value="ECO:0007669"/>
    <property type="project" value="UniProtKB-KW"/>
</dbReference>
<keyword evidence="16" id="KW-1185">Reference proteome</keyword>
<comment type="caution">
    <text evidence="15">The sequence shown here is derived from an EMBL/GenBank/DDBJ whole genome shotgun (WGS) entry which is preliminary data.</text>
</comment>
<keyword evidence="6 14" id="KW-0808">Transferase</keyword>
<dbReference type="GO" id="GO:0009536">
    <property type="term" value="C:plastid"/>
    <property type="evidence" value="ECO:0007669"/>
    <property type="project" value="UniProtKB-SubCell"/>
</dbReference>
<evidence type="ECO:0000256" key="11">
    <source>
        <dbReference type="ARBA" id="ARBA00023242"/>
    </source>
</evidence>
<name>A0AAV0EVF6_9ASTE</name>
<accession>A0AAV0EVF6</accession>
<dbReference type="PANTHER" id="PTHR23359">
    <property type="entry name" value="NUCLEOTIDE KINASE"/>
    <property type="match status" value="1"/>
</dbReference>
<evidence type="ECO:0000256" key="10">
    <source>
        <dbReference type="ARBA" id="ARBA00022975"/>
    </source>
</evidence>
<keyword evidence="8 14" id="KW-0418">Kinase</keyword>
<keyword evidence="11" id="KW-0539">Nucleus</keyword>
<dbReference type="SUPFAM" id="SSF52540">
    <property type="entry name" value="P-loop containing nucleoside triphosphate hydrolases"/>
    <property type="match status" value="1"/>
</dbReference>
<evidence type="ECO:0000256" key="1">
    <source>
        <dbReference type="ARBA" id="ARBA00004474"/>
    </source>
</evidence>
<dbReference type="Proteomes" id="UP001152523">
    <property type="component" value="Unassembled WGS sequence"/>
</dbReference>
<keyword evidence="7" id="KW-0547">Nucleotide-binding</keyword>
<evidence type="ECO:0000256" key="8">
    <source>
        <dbReference type="ARBA" id="ARBA00022777"/>
    </source>
</evidence>
<keyword evidence="10" id="KW-0665">Pyrimidine biosynthesis</keyword>
<dbReference type="InterPro" id="IPR033690">
    <property type="entry name" value="Adenylat_kinase_CS"/>
</dbReference>
<dbReference type="GO" id="GO:0006221">
    <property type="term" value="P:pyrimidine nucleotide biosynthetic process"/>
    <property type="evidence" value="ECO:0007669"/>
    <property type="project" value="UniProtKB-KW"/>
</dbReference>
<sequence>MATTRHYFEKKGINGDSFSNYKKVKIVFVLGGPGSGKGTQCQKIVEHFGYTHLCVGDLLRAEIHSASPNGKEIQSMIKEGKIIPSDVTVALLQRAVQNTPNDKFLIDGFPRNEENREAFERITGIQPEFVIFFDCSEKEMERRILSRNEGREDDNICTVRKRFEVYRESTLPVVEYYKSKGKLRKIDGDKPAKKVFEAVKVAFTESGGNIKNRRDGLMGRIKSISHVMQGKWRSGKW</sequence>
<evidence type="ECO:0000313" key="16">
    <source>
        <dbReference type="Proteomes" id="UP001152523"/>
    </source>
</evidence>
<keyword evidence="9" id="KW-0067">ATP-binding</keyword>
<protein>
    <recommendedName>
        <fullName evidence="4">adenylate kinase</fullName>
        <ecNumber evidence="4">2.7.4.3</ecNumber>
    </recommendedName>
    <alternativeName>
        <fullName evidence="12">ATP:AMP phosphotransferase</fullName>
    </alternativeName>
</protein>
<dbReference type="EC" id="2.7.4.3" evidence="4"/>
<evidence type="ECO:0000313" key="15">
    <source>
        <dbReference type="EMBL" id="CAH9127189.1"/>
    </source>
</evidence>
<dbReference type="NCBIfam" id="TIGR01359">
    <property type="entry name" value="UMP_CMP_kin_fam"/>
    <property type="match status" value="1"/>
</dbReference>
<evidence type="ECO:0000256" key="2">
    <source>
        <dbReference type="ARBA" id="ARBA00004496"/>
    </source>
</evidence>
<evidence type="ECO:0000256" key="7">
    <source>
        <dbReference type="ARBA" id="ARBA00022741"/>
    </source>
</evidence>
<dbReference type="InterPro" id="IPR000850">
    <property type="entry name" value="Adenylat/UMP-CMP_kin"/>
</dbReference>
<dbReference type="AlphaFoldDB" id="A0AAV0EVF6"/>
<comment type="subcellular location">
    <subcellularLocation>
        <location evidence="2">Cytoplasm</location>
    </subcellularLocation>
    <subcellularLocation>
        <location evidence="1">Plastid</location>
    </subcellularLocation>
</comment>
<comment type="similarity">
    <text evidence="3 14">Belongs to the adenylate kinase family.</text>
</comment>
<dbReference type="InterPro" id="IPR006266">
    <property type="entry name" value="UMP_CMP_kinase"/>
</dbReference>
<evidence type="ECO:0000256" key="13">
    <source>
        <dbReference type="ARBA" id="ARBA00048116"/>
    </source>
</evidence>
<evidence type="ECO:0000256" key="14">
    <source>
        <dbReference type="RuleBase" id="RU003330"/>
    </source>
</evidence>
<evidence type="ECO:0000256" key="4">
    <source>
        <dbReference type="ARBA" id="ARBA00012955"/>
    </source>
</evidence>
<evidence type="ECO:0000256" key="5">
    <source>
        <dbReference type="ARBA" id="ARBA00022490"/>
    </source>
</evidence>
<dbReference type="InterPro" id="IPR027417">
    <property type="entry name" value="P-loop_NTPase"/>
</dbReference>